<evidence type="ECO:0000256" key="5">
    <source>
        <dbReference type="ARBA" id="ARBA00040471"/>
    </source>
</evidence>
<evidence type="ECO:0000259" key="8">
    <source>
        <dbReference type="PROSITE" id="PS51286"/>
    </source>
</evidence>
<keyword evidence="10" id="KW-1185">Reference proteome</keyword>
<reference evidence="9" key="1">
    <citation type="submission" date="2025-08" db="UniProtKB">
        <authorList>
            <consortium name="Ensembl"/>
        </authorList>
    </citation>
    <scope>IDENTIFICATION</scope>
</reference>
<reference evidence="9" key="2">
    <citation type="submission" date="2025-09" db="UniProtKB">
        <authorList>
            <consortium name="Ensembl"/>
        </authorList>
    </citation>
    <scope>IDENTIFICATION</scope>
</reference>
<dbReference type="GO" id="GO:0044528">
    <property type="term" value="P:regulation of mitochondrial mRNA stability"/>
    <property type="evidence" value="ECO:0007669"/>
    <property type="project" value="InterPro"/>
</dbReference>
<name>A0A8C8SVJ4_9SAUR</name>
<dbReference type="AlphaFoldDB" id="A0A8C8SVJ4"/>
<organism evidence="9 10">
    <name type="scientific">Pelusios castaneus</name>
    <name type="common">West African mud turtle</name>
    <dbReference type="NCBI Taxonomy" id="367368"/>
    <lineage>
        <taxon>Eukaryota</taxon>
        <taxon>Metazoa</taxon>
        <taxon>Chordata</taxon>
        <taxon>Craniata</taxon>
        <taxon>Vertebrata</taxon>
        <taxon>Euteleostomi</taxon>
        <taxon>Archelosauria</taxon>
        <taxon>Testudinata</taxon>
        <taxon>Testudines</taxon>
        <taxon>Pleurodira</taxon>
        <taxon>Pelomedusidae</taxon>
        <taxon>Pelusios</taxon>
    </lineage>
</organism>
<dbReference type="PROSITE" id="PS51286">
    <property type="entry name" value="RAP"/>
    <property type="match status" value="1"/>
</dbReference>
<dbReference type="Pfam" id="PF08373">
    <property type="entry name" value="RAP"/>
    <property type="match status" value="1"/>
</dbReference>
<dbReference type="InterPro" id="IPR010622">
    <property type="entry name" value="FAST_Leu-rich"/>
</dbReference>
<sequence>MAARLVQRYCRQLFGASISAPLTAPTSVLVPACKTVIARKPQAALASLHISSLSRQTDKLSFEVQQVDSCPKDKDINELIATASDPEDLFHIVTYHSLNEKQASSVIIQLSRIMKVKTLEKKNVLKDLRFKQALSIVNSKLSQLWNGILLPLLKSLCSLGMERNTRELRLLKQEIHWRLKRLNIGQVANLAKFLAVNRKTEDEYKLLSECVRQLELRWTEIENPAFVATLMMKIGHLSGILMDHLEDKALEVAEKFSAADIQKVALALAVQNRRSVPLLQAISYQLVQKEFVLSTDILVDLIYVYGKLNFHQFQVLQKLASQLQGRLSEMPPRDIGRCLRSFSYLKWLNLLIFENFTEYFLDNADSFPAFVLYNYVMTFAHLNFQPSKAERFYELVHEKIGDHLGTIDPHMQLDVVWSLCVLQQVKTPYLVKMLSPQFCNQFLADNQSTKGRGYLLRLWHINATAMLESPDYPGPFLPPEALNETWWPEQRKISPGSQCLQEVLDQLVKDNDHKRYNVQTIYGWPLAAEMVLNSDGEPLPVKDFAAPHMFHPGSTQPLPPDAKRVAFLVWEFPNYVSRSKDLLGRFVMARRHLQAAGFLVVDVPYYEFMDLSTGPQKTAYLKSKLSKVLAEEMAK</sequence>
<dbReference type="CDD" id="cd23739">
    <property type="entry name" value="TBRG4-like_N"/>
    <property type="match status" value="1"/>
</dbReference>
<keyword evidence="2" id="KW-0809">Transit peptide</keyword>
<comment type="subcellular location">
    <subcellularLocation>
        <location evidence="1">Mitochondrion matrix</location>
    </subcellularLocation>
</comment>
<keyword evidence="3" id="KW-0496">Mitochondrion</keyword>
<protein>
    <recommendedName>
        <fullName evidence="5">FAST kinase domain-containing protein 4</fullName>
    </recommendedName>
    <alternativeName>
        <fullName evidence="7">Protein TBRG4</fullName>
    </alternativeName>
    <alternativeName>
        <fullName evidence="6">Transforming growth factor beta regulator 4</fullName>
    </alternativeName>
</protein>
<dbReference type="GO" id="GO:0035770">
    <property type="term" value="C:ribonucleoprotein granule"/>
    <property type="evidence" value="ECO:0007669"/>
    <property type="project" value="TreeGrafter"/>
</dbReference>
<dbReference type="GO" id="GO:0005759">
    <property type="term" value="C:mitochondrial matrix"/>
    <property type="evidence" value="ECO:0007669"/>
    <property type="project" value="UniProtKB-SubCell"/>
</dbReference>
<evidence type="ECO:0000256" key="1">
    <source>
        <dbReference type="ARBA" id="ARBA00004305"/>
    </source>
</evidence>
<evidence type="ECO:0000256" key="4">
    <source>
        <dbReference type="ARBA" id="ARBA00038281"/>
    </source>
</evidence>
<dbReference type="Pfam" id="PF08368">
    <property type="entry name" value="FAST_2"/>
    <property type="match status" value="1"/>
</dbReference>
<evidence type="ECO:0000256" key="3">
    <source>
        <dbReference type="ARBA" id="ARBA00023128"/>
    </source>
</evidence>
<dbReference type="Proteomes" id="UP000694393">
    <property type="component" value="Unplaced"/>
</dbReference>
<evidence type="ECO:0000256" key="2">
    <source>
        <dbReference type="ARBA" id="ARBA00022946"/>
    </source>
</evidence>
<evidence type="ECO:0000313" key="10">
    <source>
        <dbReference type="Proteomes" id="UP000694393"/>
    </source>
</evidence>
<dbReference type="PANTHER" id="PTHR21228">
    <property type="entry name" value="FAST LEU-RICH DOMAIN-CONTAINING"/>
    <property type="match status" value="1"/>
</dbReference>
<dbReference type="PANTHER" id="PTHR21228:SF59">
    <property type="entry name" value="FAST KINASE DOMAIN-CONTAINING PROTEIN 4"/>
    <property type="match status" value="1"/>
</dbReference>
<evidence type="ECO:0000256" key="6">
    <source>
        <dbReference type="ARBA" id="ARBA00042265"/>
    </source>
</evidence>
<proteinExistence type="inferred from homology"/>
<dbReference type="SMART" id="SM00952">
    <property type="entry name" value="RAP"/>
    <property type="match status" value="1"/>
</dbReference>
<dbReference type="Ensembl" id="ENSPCET00000027069.1">
    <property type="protein sequence ID" value="ENSPCEP00000026199.1"/>
    <property type="gene ID" value="ENSPCEG00000019658.1"/>
</dbReference>
<dbReference type="InterPro" id="IPR013584">
    <property type="entry name" value="RAP"/>
</dbReference>
<dbReference type="Pfam" id="PF06743">
    <property type="entry name" value="FAST_1"/>
    <property type="match status" value="1"/>
</dbReference>
<dbReference type="InterPro" id="IPR050870">
    <property type="entry name" value="FAST_kinase"/>
</dbReference>
<feature type="domain" description="RAP" evidence="8">
    <location>
        <begin position="565"/>
        <end position="623"/>
    </location>
</feature>
<dbReference type="GO" id="GO:0000963">
    <property type="term" value="P:mitochondrial RNA processing"/>
    <property type="evidence" value="ECO:0007669"/>
    <property type="project" value="TreeGrafter"/>
</dbReference>
<comment type="similarity">
    <text evidence="4">Belongs to the FAST kinase family.</text>
</comment>
<dbReference type="GO" id="GO:0003723">
    <property type="term" value="F:RNA binding"/>
    <property type="evidence" value="ECO:0007669"/>
    <property type="project" value="TreeGrafter"/>
</dbReference>
<dbReference type="InterPro" id="IPR013579">
    <property type="entry name" value="FAST_2"/>
</dbReference>
<accession>A0A8C8SVJ4</accession>
<evidence type="ECO:0000256" key="7">
    <source>
        <dbReference type="ARBA" id="ARBA00043220"/>
    </source>
</evidence>
<evidence type="ECO:0000313" key="9">
    <source>
        <dbReference type="Ensembl" id="ENSPCEP00000026199.1"/>
    </source>
</evidence>